<protein>
    <submittedName>
        <fullName evidence="1">Uncharacterized protein</fullName>
    </submittedName>
</protein>
<accession>A0ACC3YBP8</accession>
<dbReference type="Proteomes" id="UP000805649">
    <property type="component" value="Unassembled WGS sequence"/>
</dbReference>
<reference evidence="1 2" key="1">
    <citation type="journal article" date="2020" name="Phytopathology">
        <title>Genome Sequence Resources of Colletotrichum truncatum, C. plurivorum, C. musicola, and C. sojae: Four Species Pathogenic to Soybean (Glycine max).</title>
        <authorList>
            <person name="Rogerio F."/>
            <person name="Boufleur T.R."/>
            <person name="Ciampi-Guillardi M."/>
            <person name="Sukno S.A."/>
            <person name="Thon M.R."/>
            <person name="Massola Junior N.S."/>
            <person name="Baroncelli R."/>
        </authorList>
    </citation>
    <scope>NUCLEOTIDE SEQUENCE [LARGE SCALE GENOMIC DNA]</scope>
    <source>
        <strain evidence="1 2">CMES1059</strain>
    </source>
</reference>
<proteinExistence type="predicted"/>
<gene>
    <name evidence="1" type="ORF">CTRU02_215790</name>
</gene>
<evidence type="ECO:0000313" key="2">
    <source>
        <dbReference type="Proteomes" id="UP000805649"/>
    </source>
</evidence>
<keyword evidence="2" id="KW-1185">Reference proteome</keyword>
<dbReference type="EMBL" id="VUJX02000020">
    <property type="protein sequence ID" value="KAL0929249.1"/>
    <property type="molecule type" value="Genomic_DNA"/>
</dbReference>
<comment type="caution">
    <text evidence="1">The sequence shown here is derived from an EMBL/GenBank/DDBJ whole genome shotgun (WGS) entry which is preliminary data.</text>
</comment>
<organism evidence="1 2">
    <name type="scientific">Colletotrichum truncatum</name>
    <name type="common">Anthracnose fungus</name>
    <name type="synonym">Colletotrichum capsici</name>
    <dbReference type="NCBI Taxonomy" id="5467"/>
    <lineage>
        <taxon>Eukaryota</taxon>
        <taxon>Fungi</taxon>
        <taxon>Dikarya</taxon>
        <taxon>Ascomycota</taxon>
        <taxon>Pezizomycotina</taxon>
        <taxon>Sordariomycetes</taxon>
        <taxon>Hypocreomycetidae</taxon>
        <taxon>Glomerellales</taxon>
        <taxon>Glomerellaceae</taxon>
        <taxon>Colletotrichum</taxon>
        <taxon>Colletotrichum truncatum species complex</taxon>
    </lineage>
</organism>
<sequence length="79" mass="8724">MPPVIPMQPLIRQRPIDLVIILLTMFVYNNNSNNNNNNNDDNDNSSSSEYECSPSSFVSTAISSAQTLPYPSISPPLHS</sequence>
<evidence type="ECO:0000313" key="1">
    <source>
        <dbReference type="EMBL" id="KAL0929249.1"/>
    </source>
</evidence>
<name>A0ACC3YBP8_COLTU</name>